<name>A0ABN5IAZ5_9ACTN</name>
<dbReference type="EMBL" id="CP026652">
    <property type="protein sequence ID" value="AVH60331.1"/>
    <property type="molecule type" value="Genomic_DNA"/>
</dbReference>
<dbReference type="Proteomes" id="UP000238413">
    <property type="component" value="Chromosome"/>
</dbReference>
<reference evidence="1 2" key="1">
    <citation type="submission" date="2018-02" db="EMBL/GenBank/DDBJ databases">
        <title>Complete genome sequence of Streptomyces dengpaensis, the producer of angucyclines.</title>
        <authorList>
            <person name="Yumei L."/>
        </authorList>
    </citation>
    <scope>NUCLEOTIDE SEQUENCE [LARGE SCALE GENOMIC DNA]</scope>
    <source>
        <strain evidence="1 2">XZHG99</strain>
    </source>
</reference>
<dbReference type="RefSeq" id="WP_099503282.1">
    <property type="nucleotide sequence ID" value="NZ_CP026652.1"/>
</dbReference>
<gene>
    <name evidence="1" type="ORF">C4B68_36165</name>
</gene>
<organism evidence="1 2">
    <name type="scientific">Streptomyces dengpaensis</name>
    <dbReference type="NCBI Taxonomy" id="2049881"/>
    <lineage>
        <taxon>Bacteria</taxon>
        <taxon>Bacillati</taxon>
        <taxon>Actinomycetota</taxon>
        <taxon>Actinomycetes</taxon>
        <taxon>Kitasatosporales</taxon>
        <taxon>Streptomycetaceae</taxon>
        <taxon>Streptomyces</taxon>
    </lineage>
</organism>
<accession>A0ABN5IAZ5</accession>
<evidence type="ECO:0000313" key="1">
    <source>
        <dbReference type="EMBL" id="AVH60331.1"/>
    </source>
</evidence>
<keyword evidence="2" id="KW-1185">Reference proteome</keyword>
<protein>
    <submittedName>
        <fullName evidence="1">Uncharacterized protein</fullName>
    </submittedName>
</protein>
<proteinExistence type="predicted"/>
<evidence type="ECO:0000313" key="2">
    <source>
        <dbReference type="Proteomes" id="UP000238413"/>
    </source>
</evidence>
<sequence>MPVGFGLLSVVGDSRLEPLVLSETERQVLNNWVKRRRTSQGLALRARIVGTVTVLFRFGRAGVGQPSQPGRTRPDS</sequence>